<dbReference type="Proteomes" id="UP000317982">
    <property type="component" value="Unassembled WGS sequence"/>
</dbReference>
<keyword evidence="3" id="KW-1185">Reference proteome</keyword>
<dbReference type="EMBL" id="VIRS01000041">
    <property type="protein sequence ID" value="TQS40406.1"/>
    <property type="molecule type" value="Genomic_DNA"/>
</dbReference>
<name>A0A545AGF0_9ACTN</name>
<dbReference type="OrthoDB" id="3320501at2"/>
<evidence type="ECO:0000313" key="2">
    <source>
        <dbReference type="EMBL" id="TQS40406.1"/>
    </source>
</evidence>
<dbReference type="RefSeq" id="WP_142709138.1">
    <property type="nucleotide sequence ID" value="NZ_VIRS01000041.1"/>
</dbReference>
<feature type="region of interest" description="Disordered" evidence="1">
    <location>
        <begin position="1"/>
        <end position="67"/>
    </location>
</feature>
<protein>
    <submittedName>
        <fullName evidence="2">Uncharacterized protein</fullName>
    </submittedName>
</protein>
<organism evidence="2 3">
    <name type="scientific">Cryptosporangium phraense</name>
    <dbReference type="NCBI Taxonomy" id="2593070"/>
    <lineage>
        <taxon>Bacteria</taxon>
        <taxon>Bacillati</taxon>
        <taxon>Actinomycetota</taxon>
        <taxon>Actinomycetes</taxon>
        <taxon>Cryptosporangiales</taxon>
        <taxon>Cryptosporangiaceae</taxon>
        <taxon>Cryptosporangium</taxon>
    </lineage>
</organism>
<sequence length="307" mass="32687">MTPAQPLVPAQSAAPDEPSTAPETTETDPTTPTELPNAPAPDDAPSDDNTPTGPHVLAADRPSTPEERQLVRVSLGWRYDTEAREIVVLLAERPGIRTAAAGQADAMVTELVALRAFLAADPGALVTAQRTGRIGTDGPLLACVTGGLRRVPSYRGVAFATVPGGAHAGRGHYRPGRLLWEPAPVVASARRTAVRPDDVDFVLWSSTGRRCEDFVPDRETLPIIFSPSTRFGVLATEETAAGGFRVYLTEVRTRDLHRWTGETAEADDRILTRLRDAARNAPAAGPSAAVPLIGFKPDDQPFTPPAD</sequence>
<dbReference type="InParanoid" id="A0A545AGF0"/>
<feature type="compositionally biased region" description="Low complexity" evidence="1">
    <location>
        <begin position="282"/>
        <end position="291"/>
    </location>
</feature>
<proteinExistence type="predicted"/>
<dbReference type="Gene3D" id="3.90.176.10">
    <property type="entry name" value="Toxin ADP-ribosyltransferase, Chain A, domain 1"/>
    <property type="match status" value="1"/>
</dbReference>
<accession>A0A545AGF0</accession>
<feature type="region of interest" description="Disordered" evidence="1">
    <location>
        <begin position="282"/>
        <end position="307"/>
    </location>
</feature>
<reference evidence="2 3" key="1">
    <citation type="submission" date="2019-07" db="EMBL/GenBank/DDBJ databases">
        <title>Cryptosporangium phraense sp. nov., isolated from plant litter.</title>
        <authorList>
            <person name="Suriyachadkun C."/>
        </authorList>
    </citation>
    <scope>NUCLEOTIDE SEQUENCE [LARGE SCALE GENOMIC DNA]</scope>
    <source>
        <strain evidence="2 3">A-T 5661</strain>
    </source>
</reference>
<gene>
    <name evidence="2" type="ORF">FL583_34755</name>
</gene>
<evidence type="ECO:0000256" key="1">
    <source>
        <dbReference type="SAM" id="MobiDB-lite"/>
    </source>
</evidence>
<comment type="caution">
    <text evidence="2">The sequence shown here is derived from an EMBL/GenBank/DDBJ whole genome shotgun (WGS) entry which is preliminary data.</text>
</comment>
<evidence type="ECO:0000313" key="3">
    <source>
        <dbReference type="Proteomes" id="UP000317982"/>
    </source>
</evidence>
<dbReference type="AlphaFoldDB" id="A0A545AGF0"/>
<feature type="compositionally biased region" description="Low complexity" evidence="1">
    <location>
        <begin position="12"/>
        <end position="52"/>
    </location>
</feature>